<organism evidence="2 3">
    <name type="scientific">Candidatus Methanoperedens nitratireducens</name>
    <dbReference type="NCBI Taxonomy" id="1392998"/>
    <lineage>
        <taxon>Archaea</taxon>
        <taxon>Methanobacteriati</taxon>
        <taxon>Methanobacteriota</taxon>
        <taxon>Stenosarchaea group</taxon>
        <taxon>Methanomicrobia</taxon>
        <taxon>Methanosarcinales</taxon>
        <taxon>ANME-2 cluster</taxon>
        <taxon>Candidatus Methanoperedentaceae</taxon>
        <taxon>Candidatus Methanoperedens</taxon>
    </lineage>
</organism>
<dbReference type="AlphaFoldDB" id="A0A284VNU3"/>
<evidence type="ECO:0000313" key="2">
    <source>
        <dbReference type="EMBL" id="SNQ60898.1"/>
    </source>
</evidence>
<sequence>MALLETLTFVLGIIYGYVSPGRENRGALLRKGLMIGIVLAIILVVLGLFVGGSIMTLSGVAIFVEVVILTVLFIIGTWIGDWLEGRSRSRVAKVSP</sequence>
<proteinExistence type="predicted"/>
<dbReference type="RefSeq" id="WP_096205423.1">
    <property type="nucleotide sequence ID" value="NZ_FZMP01000124.1"/>
</dbReference>
<dbReference type="OrthoDB" id="51675at2157"/>
<feature type="transmembrane region" description="Helical" evidence="1">
    <location>
        <begin position="60"/>
        <end position="80"/>
    </location>
</feature>
<reference evidence="3" key="1">
    <citation type="submission" date="2017-06" db="EMBL/GenBank/DDBJ databases">
        <authorList>
            <person name="Cremers G."/>
        </authorList>
    </citation>
    <scope>NUCLEOTIDE SEQUENCE [LARGE SCALE GENOMIC DNA]</scope>
</reference>
<evidence type="ECO:0000256" key="1">
    <source>
        <dbReference type="SAM" id="Phobius"/>
    </source>
</evidence>
<dbReference type="EMBL" id="FZMP01000124">
    <property type="protein sequence ID" value="SNQ60898.1"/>
    <property type="molecule type" value="Genomic_DNA"/>
</dbReference>
<keyword evidence="3" id="KW-1185">Reference proteome</keyword>
<keyword evidence="1" id="KW-0812">Transmembrane</keyword>
<dbReference type="Proteomes" id="UP000218615">
    <property type="component" value="Unassembled WGS sequence"/>
</dbReference>
<name>A0A284VNU3_9EURY</name>
<evidence type="ECO:0000313" key="3">
    <source>
        <dbReference type="Proteomes" id="UP000218615"/>
    </source>
</evidence>
<keyword evidence="1" id="KW-0472">Membrane</keyword>
<keyword evidence="1" id="KW-1133">Transmembrane helix</keyword>
<protein>
    <submittedName>
        <fullName evidence="2">Uncharacterized protein</fullName>
    </submittedName>
</protein>
<accession>A0A284VNU3</accession>
<feature type="transmembrane region" description="Helical" evidence="1">
    <location>
        <begin position="32"/>
        <end position="54"/>
    </location>
</feature>
<gene>
    <name evidence="2" type="ORF">MNV_210005</name>
</gene>